<gene>
    <name evidence="18" type="ORF">HLH28_15875</name>
</gene>
<dbReference type="AlphaFoldDB" id="A0A7W4K9Z5"/>
<dbReference type="Gene3D" id="2.170.130.10">
    <property type="entry name" value="TonB-dependent receptor, plug domain"/>
    <property type="match status" value="1"/>
</dbReference>
<feature type="region of interest" description="Disordered" evidence="14">
    <location>
        <begin position="33"/>
        <end position="56"/>
    </location>
</feature>
<evidence type="ECO:0000256" key="1">
    <source>
        <dbReference type="ARBA" id="ARBA00004571"/>
    </source>
</evidence>
<evidence type="ECO:0000256" key="12">
    <source>
        <dbReference type="PROSITE-ProRule" id="PRU01360"/>
    </source>
</evidence>
<evidence type="ECO:0000256" key="6">
    <source>
        <dbReference type="ARBA" id="ARBA00022729"/>
    </source>
</evidence>
<dbReference type="InterPro" id="IPR039426">
    <property type="entry name" value="TonB-dep_rcpt-like"/>
</dbReference>
<keyword evidence="11 12" id="KW-0998">Cell outer membrane</keyword>
<proteinExistence type="inferred from homology"/>
<dbReference type="InterPro" id="IPR012910">
    <property type="entry name" value="Plug_dom"/>
</dbReference>
<evidence type="ECO:0000259" key="16">
    <source>
        <dbReference type="Pfam" id="PF00593"/>
    </source>
</evidence>
<evidence type="ECO:0000256" key="5">
    <source>
        <dbReference type="ARBA" id="ARBA00022692"/>
    </source>
</evidence>
<name>A0A7W4K9Z5_9PROT</name>
<sequence length="793" mass="87641">MLTRDRCSTRLLLLLSGMLVTPPLVAEAATTPKKTVGGKPASHPAAGQPAAQARTPHQDTFLASTTENIGVMQRRASRGLETPVSTTVFKISAPGTSVLKALANVPGVVFQSDDPQGLDTGGVQLYMHGFAQNQIGFSLDGIPLGEPVYRNYNGLNTVEAISSENVGRMDVSQGSGALDMPSTNSLGGAFRLYSSDPKDKMGGTIAQMGGSNTTVHSFFRFDSGLLNPSGTKFFASYMRNDTDLWSWKGGDQFLQQVNFKLVQPIHENSRISLFFDWSDLQQTNYQAESLEMIHKLGYGVSDYYPDYRTAYLAAQGIYTHGEDLTSDPRDVSYYDGTTTTVDYLGGVNLNFQMTEHLRWDSVIYGHGQDSNTEWSDPWMASPNGAPMSEIVKQPQIHRYGLTSAATYELGKHEIHAGLWYENNKYISPMFAYSDPVLEPGQTLTPNPFRKWTDAFMMPWGQTYNTNTLQTFIEETYRPIQNLSLHAGFKSLLSNTRVSETGNDPSYTGVQDVAGGVGLTTFGAFLPHFSADYHFLHHHELYFDVSRNMRAYPESGYHLSSSPFAVSQAAFDMSRSTIRPESDWSYSVGYRYTDKLLDGSLSGYHVDFSNRLGALVSGSQLNPQTIVTNLGGVTMNGMDAALTLRPLRGLSIFNSISYNHATYDNNITQQGVVYATHGKQIVNYPKFMYKAGADYSFRRATFHIDAMYMGRREFSYTNDTSVPGYWLVNFGARYDFGRIGPMHNLAATFNVTNLTGINYISMMGGDLGNPLSGDYQSLLTGAPRQFFGGVRADF</sequence>
<evidence type="ECO:0000256" key="2">
    <source>
        <dbReference type="ARBA" id="ARBA00022448"/>
    </source>
</evidence>
<dbReference type="RefSeq" id="WP_182960972.1">
    <property type="nucleotide sequence ID" value="NZ_JABEQM010000017.1"/>
</dbReference>
<keyword evidence="6 15" id="KW-0732">Signal</keyword>
<keyword evidence="10 12" id="KW-0472">Membrane</keyword>
<organism evidence="18 19">
    <name type="scientific">Gluconacetobacter tumulisoli</name>
    <dbReference type="NCBI Taxonomy" id="1286189"/>
    <lineage>
        <taxon>Bacteria</taxon>
        <taxon>Pseudomonadati</taxon>
        <taxon>Pseudomonadota</taxon>
        <taxon>Alphaproteobacteria</taxon>
        <taxon>Acetobacterales</taxon>
        <taxon>Acetobacteraceae</taxon>
        <taxon>Gluconacetobacter</taxon>
    </lineage>
</organism>
<dbReference type="GO" id="GO:0015344">
    <property type="term" value="F:siderophore uptake transmembrane transporter activity"/>
    <property type="evidence" value="ECO:0007669"/>
    <property type="project" value="TreeGrafter"/>
</dbReference>
<keyword evidence="4" id="KW-0410">Iron transport</keyword>
<dbReference type="Proteomes" id="UP000578030">
    <property type="component" value="Unassembled WGS sequence"/>
</dbReference>
<evidence type="ECO:0000256" key="3">
    <source>
        <dbReference type="ARBA" id="ARBA00022452"/>
    </source>
</evidence>
<evidence type="ECO:0000256" key="10">
    <source>
        <dbReference type="ARBA" id="ARBA00023136"/>
    </source>
</evidence>
<evidence type="ECO:0000259" key="17">
    <source>
        <dbReference type="Pfam" id="PF07715"/>
    </source>
</evidence>
<evidence type="ECO:0000313" key="18">
    <source>
        <dbReference type="EMBL" id="MBB2203030.1"/>
    </source>
</evidence>
<comment type="caution">
    <text evidence="18">The sequence shown here is derived from an EMBL/GenBank/DDBJ whole genome shotgun (WGS) entry which is preliminary data.</text>
</comment>
<keyword evidence="3 12" id="KW-1134">Transmembrane beta strand</keyword>
<keyword evidence="18" id="KW-0675">Receptor</keyword>
<dbReference type="Pfam" id="PF07715">
    <property type="entry name" value="Plug"/>
    <property type="match status" value="1"/>
</dbReference>
<keyword evidence="5 12" id="KW-0812">Transmembrane</keyword>
<keyword evidence="2 12" id="KW-0813">Transport</keyword>
<evidence type="ECO:0000313" key="19">
    <source>
        <dbReference type="Proteomes" id="UP000578030"/>
    </source>
</evidence>
<evidence type="ECO:0000256" key="9">
    <source>
        <dbReference type="ARBA" id="ARBA00023077"/>
    </source>
</evidence>
<dbReference type="SUPFAM" id="SSF56935">
    <property type="entry name" value="Porins"/>
    <property type="match status" value="1"/>
</dbReference>
<dbReference type="Pfam" id="PF00593">
    <property type="entry name" value="TonB_dep_Rec_b-barrel"/>
    <property type="match status" value="1"/>
</dbReference>
<accession>A0A7W4K9Z5</accession>
<evidence type="ECO:0000256" key="11">
    <source>
        <dbReference type="ARBA" id="ARBA00023237"/>
    </source>
</evidence>
<dbReference type="InterPro" id="IPR037066">
    <property type="entry name" value="Plug_dom_sf"/>
</dbReference>
<keyword evidence="8" id="KW-0406">Ion transport</keyword>
<evidence type="ECO:0000256" key="13">
    <source>
        <dbReference type="RuleBase" id="RU003357"/>
    </source>
</evidence>
<keyword evidence="9 13" id="KW-0798">TonB box</keyword>
<evidence type="ECO:0000256" key="8">
    <source>
        <dbReference type="ARBA" id="ARBA00023065"/>
    </source>
</evidence>
<reference evidence="18 19" key="1">
    <citation type="submission" date="2020-04" db="EMBL/GenBank/DDBJ databases">
        <title>Description of novel Gluconacetobacter.</title>
        <authorList>
            <person name="Sombolestani A."/>
        </authorList>
    </citation>
    <scope>NUCLEOTIDE SEQUENCE [LARGE SCALE GENOMIC DNA]</scope>
    <source>
        <strain evidence="18 19">LMG 27802</strain>
    </source>
</reference>
<comment type="subcellular location">
    <subcellularLocation>
        <location evidence="1 12">Cell outer membrane</location>
        <topology evidence="1 12">Multi-pass membrane protein</topology>
    </subcellularLocation>
</comment>
<evidence type="ECO:0000256" key="7">
    <source>
        <dbReference type="ARBA" id="ARBA00023004"/>
    </source>
</evidence>
<dbReference type="GO" id="GO:0009279">
    <property type="term" value="C:cell outer membrane"/>
    <property type="evidence" value="ECO:0007669"/>
    <property type="project" value="UniProtKB-SubCell"/>
</dbReference>
<dbReference type="InterPro" id="IPR000531">
    <property type="entry name" value="Beta-barrel_TonB"/>
</dbReference>
<dbReference type="Gene3D" id="2.40.170.20">
    <property type="entry name" value="TonB-dependent receptor, beta-barrel domain"/>
    <property type="match status" value="1"/>
</dbReference>
<evidence type="ECO:0000256" key="15">
    <source>
        <dbReference type="SAM" id="SignalP"/>
    </source>
</evidence>
<feature type="signal peptide" evidence="15">
    <location>
        <begin position="1"/>
        <end position="28"/>
    </location>
</feature>
<dbReference type="PROSITE" id="PS52016">
    <property type="entry name" value="TONB_DEPENDENT_REC_3"/>
    <property type="match status" value="1"/>
</dbReference>
<keyword evidence="7" id="KW-0408">Iron</keyword>
<dbReference type="EMBL" id="JABEQM010000017">
    <property type="protein sequence ID" value="MBB2203030.1"/>
    <property type="molecule type" value="Genomic_DNA"/>
</dbReference>
<feature type="domain" description="TonB-dependent receptor-like beta-barrel" evidence="16">
    <location>
        <begin position="296"/>
        <end position="753"/>
    </location>
</feature>
<comment type="similarity">
    <text evidence="12 13">Belongs to the TonB-dependent receptor family.</text>
</comment>
<feature type="domain" description="TonB-dependent receptor plug" evidence="17">
    <location>
        <begin position="93"/>
        <end position="188"/>
    </location>
</feature>
<feature type="chain" id="PRO_5030954716" evidence="15">
    <location>
        <begin position="29"/>
        <end position="793"/>
    </location>
</feature>
<dbReference type="PANTHER" id="PTHR32552">
    <property type="entry name" value="FERRICHROME IRON RECEPTOR-RELATED"/>
    <property type="match status" value="1"/>
</dbReference>
<evidence type="ECO:0000256" key="4">
    <source>
        <dbReference type="ARBA" id="ARBA00022496"/>
    </source>
</evidence>
<dbReference type="PANTHER" id="PTHR32552:SF89">
    <property type="entry name" value="CATECHOLATE SIDEROPHORE RECEPTOR FIU"/>
    <property type="match status" value="1"/>
</dbReference>
<protein>
    <submittedName>
        <fullName evidence="18">TonB-dependent receptor</fullName>
    </submittedName>
</protein>
<keyword evidence="19" id="KW-1185">Reference proteome</keyword>
<evidence type="ECO:0000256" key="14">
    <source>
        <dbReference type="SAM" id="MobiDB-lite"/>
    </source>
</evidence>
<dbReference type="InterPro" id="IPR036942">
    <property type="entry name" value="Beta-barrel_TonB_sf"/>
</dbReference>